<dbReference type="Gene3D" id="1.25.40.20">
    <property type="entry name" value="Ankyrin repeat-containing domain"/>
    <property type="match status" value="2"/>
</dbReference>
<evidence type="ECO:0000313" key="5">
    <source>
        <dbReference type="Proteomes" id="UP001642464"/>
    </source>
</evidence>
<dbReference type="PROSITE" id="PS50297">
    <property type="entry name" value="ANK_REP_REGION"/>
    <property type="match status" value="1"/>
</dbReference>
<accession>A0ABP0REC9</accession>
<gene>
    <name evidence="4" type="ORF">SCF082_LOCUS46370</name>
</gene>
<dbReference type="InterPro" id="IPR050776">
    <property type="entry name" value="Ank_Repeat/CDKN_Inhibitor"/>
</dbReference>
<organism evidence="4 5">
    <name type="scientific">Durusdinium trenchii</name>
    <dbReference type="NCBI Taxonomy" id="1381693"/>
    <lineage>
        <taxon>Eukaryota</taxon>
        <taxon>Sar</taxon>
        <taxon>Alveolata</taxon>
        <taxon>Dinophyceae</taxon>
        <taxon>Suessiales</taxon>
        <taxon>Symbiodiniaceae</taxon>
        <taxon>Durusdinium</taxon>
    </lineage>
</organism>
<dbReference type="Proteomes" id="UP001642464">
    <property type="component" value="Unassembled WGS sequence"/>
</dbReference>
<dbReference type="Pfam" id="PF12796">
    <property type="entry name" value="Ank_2"/>
    <property type="match status" value="1"/>
</dbReference>
<keyword evidence="2 3" id="KW-0040">ANK repeat</keyword>
<proteinExistence type="predicted"/>
<dbReference type="PANTHER" id="PTHR24201">
    <property type="entry name" value="ANK_REP_REGION DOMAIN-CONTAINING PROTEIN"/>
    <property type="match status" value="1"/>
</dbReference>
<feature type="non-terminal residue" evidence="4">
    <location>
        <position position="1"/>
    </location>
</feature>
<keyword evidence="5" id="KW-1185">Reference proteome</keyword>
<name>A0ABP0REC9_9DINO</name>
<dbReference type="SMART" id="SM00248">
    <property type="entry name" value="ANK"/>
    <property type="match status" value="3"/>
</dbReference>
<evidence type="ECO:0000256" key="3">
    <source>
        <dbReference type="PROSITE-ProRule" id="PRU00023"/>
    </source>
</evidence>
<keyword evidence="1" id="KW-0677">Repeat</keyword>
<protein>
    <submittedName>
        <fullName evidence="4">Histone-lysine N-methyltransferase EHMT1 (Euchromatic histone-lysine N-methyltransferase 1) (Eu-HMTase1) (G9a-like protein 1) (GLP) (GLP1) (Lysine N-methyltransferase 1D)</fullName>
    </submittedName>
</protein>
<dbReference type="InterPro" id="IPR036770">
    <property type="entry name" value="Ankyrin_rpt-contain_sf"/>
</dbReference>
<dbReference type="EMBL" id="CAXAMM010041351">
    <property type="protein sequence ID" value="CAK9098958.1"/>
    <property type="molecule type" value="Genomic_DNA"/>
</dbReference>
<evidence type="ECO:0000256" key="1">
    <source>
        <dbReference type="ARBA" id="ARBA00022737"/>
    </source>
</evidence>
<evidence type="ECO:0000256" key="2">
    <source>
        <dbReference type="ARBA" id="ARBA00023043"/>
    </source>
</evidence>
<comment type="caution">
    <text evidence="4">The sequence shown here is derived from an EMBL/GenBank/DDBJ whole genome shotgun (WGS) entry which is preliminary data.</text>
</comment>
<reference evidence="4 5" key="1">
    <citation type="submission" date="2024-02" db="EMBL/GenBank/DDBJ databases">
        <authorList>
            <person name="Chen Y."/>
            <person name="Shah S."/>
            <person name="Dougan E. K."/>
            <person name="Thang M."/>
            <person name="Chan C."/>
        </authorList>
    </citation>
    <scope>NUCLEOTIDE SEQUENCE [LARGE SCALE GENOMIC DNA]</scope>
</reference>
<sequence>PVKKGTKAHSRELYDACWQGDFDGAYEALEAGADPYATFGVRKICSLHVAARTGNKQMMNMLLTKAPLGVDPRNKDGETPLFGAVTEGHVGTTQALVEAKADVNTKDHEGRDVLQIAQERGYQDFVDFLTACGAKTD</sequence>
<dbReference type="PROSITE" id="PS50088">
    <property type="entry name" value="ANK_REPEAT"/>
    <property type="match status" value="1"/>
</dbReference>
<dbReference type="InterPro" id="IPR002110">
    <property type="entry name" value="Ankyrin_rpt"/>
</dbReference>
<evidence type="ECO:0000313" key="4">
    <source>
        <dbReference type="EMBL" id="CAK9098958.1"/>
    </source>
</evidence>
<feature type="repeat" description="ANK" evidence="3">
    <location>
        <begin position="76"/>
        <end position="108"/>
    </location>
</feature>
<dbReference type="SUPFAM" id="SSF48403">
    <property type="entry name" value="Ankyrin repeat"/>
    <property type="match status" value="1"/>
</dbReference>